<name>A0A059D4E9_EUCGR</name>
<dbReference type="Pfam" id="PF23598">
    <property type="entry name" value="LRR_14"/>
    <property type="match status" value="1"/>
</dbReference>
<dbReference type="InParanoid" id="A0A059D4E9"/>
<dbReference type="Gramene" id="KCW85359">
    <property type="protein sequence ID" value="KCW85359"/>
    <property type="gene ID" value="EUGRSUZ_B02190"/>
</dbReference>
<organism evidence="3">
    <name type="scientific">Eucalyptus grandis</name>
    <name type="common">Flooded gum</name>
    <dbReference type="NCBI Taxonomy" id="71139"/>
    <lineage>
        <taxon>Eukaryota</taxon>
        <taxon>Viridiplantae</taxon>
        <taxon>Streptophyta</taxon>
        <taxon>Embryophyta</taxon>
        <taxon>Tracheophyta</taxon>
        <taxon>Spermatophyta</taxon>
        <taxon>Magnoliopsida</taxon>
        <taxon>eudicotyledons</taxon>
        <taxon>Gunneridae</taxon>
        <taxon>Pentapetalae</taxon>
        <taxon>rosids</taxon>
        <taxon>malvids</taxon>
        <taxon>Myrtales</taxon>
        <taxon>Myrtaceae</taxon>
        <taxon>Myrtoideae</taxon>
        <taxon>Eucalypteae</taxon>
        <taxon>Eucalyptus</taxon>
    </lineage>
</organism>
<accession>A0A059D4E9</accession>
<keyword evidence="1" id="KW-0677">Repeat</keyword>
<sequence length="152" mass="17647">MHDLVNDLAKLVANATYFSSRDFEYEGDQSNAYLARHASFISNDHIVVERFKIYHGMKGLRSFISLGKDRWNLYKSYLSKKVLGDLLSELKYLRVLSLCHYYIREVPDCIGKLRHLRCLNLSYTDIETLPKSIVALYYLEGLMLQGCQNLAK</sequence>
<dbReference type="EMBL" id="KK198754">
    <property type="protein sequence ID" value="KCW85359.1"/>
    <property type="molecule type" value="Genomic_DNA"/>
</dbReference>
<evidence type="ECO:0000259" key="2">
    <source>
        <dbReference type="Pfam" id="PF23598"/>
    </source>
</evidence>
<dbReference type="PANTHER" id="PTHR47186:SF26">
    <property type="entry name" value="LEUCINE-RICH REPEAT DOMAIN, L DOMAIN-CONTAINING PROTEIN-RELATED"/>
    <property type="match status" value="1"/>
</dbReference>
<feature type="domain" description="Disease resistance R13L4/SHOC-2-like LRR" evidence="2">
    <location>
        <begin position="86"/>
        <end position="149"/>
    </location>
</feature>
<gene>
    <name evidence="3" type="ORF">EUGRSUZ_B02190</name>
</gene>
<proteinExistence type="predicted"/>
<evidence type="ECO:0000256" key="1">
    <source>
        <dbReference type="ARBA" id="ARBA00022737"/>
    </source>
</evidence>
<dbReference type="Gene3D" id="3.80.10.10">
    <property type="entry name" value="Ribonuclease Inhibitor"/>
    <property type="match status" value="1"/>
</dbReference>
<dbReference type="InterPro" id="IPR032675">
    <property type="entry name" value="LRR_dom_sf"/>
</dbReference>
<protein>
    <recommendedName>
        <fullName evidence="2">Disease resistance R13L4/SHOC-2-like LRR domain-containing protein</fullName>
    </recommendedName>
</protein>
<dbReference type="InterPro" id="IPR055414">
    <property type="entry name" value="LRR_R13L4/SHOC2-like"/>
</dbReference>
<dbReference type="SUPFAM" id="SSF52058">
    <property type="entry name" value="L domain-like"/>
    <property type="match status" value="1"/>
</dbReference>
<reference evidence="3" key="1">
    <citation type="submission" date="2013-07" db="EMBL/GenBank/DDBJ databases">
        <title>The genome of Eucalyptus grandis.</title>
        <authorList>
            <person name="Schmutz J."/>
            <person name="Hayes R."/>
            <person name="Myburg A."/>
            <person name="Tuskan G."/>
            <person name="Grattapaglia D."/>
            <person name="Rokhsar D.S."/>
        </authorList>
    </citation>
    <scope>NUCLEOTIDE SEQUENCE</scope>
    <source>
        <tissue evidence="3">Leaf extractions</tissue>
    </source>
</reference>
<dbReference type="AlphaFoldDB" id="A0A059D4E9"/>
<evidence type="ECO:0000313" key="3">
    <source>
        <dbReference type="EMBL" id="KCW85359.1"/>
    </source>
</evidence>
<dbReference type="PANTHER" id="PTHR47186">
    <property type="entry name" value="LEUCINE-RICH REPEAT-CONTAINING PROTEIN 57"/>
    <property type="match status" value="1"/>
</dbReference>